<dbReference type="CDD" id="cd08518">
    <property type="entry name" value="PBP2_NikA_DppA_OppA_like_19"/>
    <property type="match status" value="1"/>
</dbReference>
<evidence type="ECO:0000256" key="1">
    <source>
        <dbReference type="ARBA" id="ARBA00005695"/>
    </source>
</evidence>
<keyword evidence="2" id="KW-0813">Transport</keyword>
<sequence>MKKGLLTMAGMLLTVSLVSAGTTVPVLADEETTLVYGSGDYTRINPAMDEHGEINILIFNGLTAHDGDNQIVPGLAESWEFDDATNTYTFHMAEDAKWQDGEPVTADDVKFTIEAIMDPENGSENAPNYEDVEEINVVDDHTVEFKLEDKNVAFLDYMTMAVLPKHLLEGEDMQTSDFFRNPVGTGPYKIESWDEGQAITLVKNEDYFKGEPSIDKIVFKIVPDDNAKALQLKSGELDLALLTPKDAASFADDDAYTYTCYDMKTADYRGIMFNFGNEYWQKNRDLIPAVCYGLDRQAIIDAVLLGQGMPAYGPLQRNVYNCEDVEHYDYNPEKSKEILEAAGCEMDDDGFYYRDGEKVGFVISVSAGDQVRIDMAQIAAQELKEIGMDVSVEIPAQTDWAGQMAFLIGWGSPFDADDHTYKVFGTDKGANYSSYSNEEVDKYLTEARQSADPEVRKEAYANFQKALAEDPAYAMICYIDANYVADSNIKGINPDTIMGHHGVGIFWNVADWTIE</sequence>
<comment type="similarity">
    <text evidence="1">Belongs to the bacterial solute-binding protein 5 family.</text>
</comment>
<proteinExistence type="inferred from homology"/>
<protein>
    <submittedName>
        <fullName evidence="6">ABC transporter substrate-binding protein</fullName>
    </submittedName>
</protein>
<evidence type="ECO:0000256" key="3">
    <source>
        <dbReference type="ARBA" id="ARBA00022729"/>
    </source>
</evidence>
<dbReference type="EMBL" id="QSUB01000017">
    <property type="protein sequence ID" value="RGN01571.1"/>
    <property type="molecule type" value="Genomic_DNA"/>
</dbReference>
<dbReference type="GO" id="GO:0042597">
    <property type="term" value="C:periplasmic space"/>
    <property type="evidence" value="ECO:0007669"/>
    <property type="project" value="UniProtKB-ARBA"/>
</dbReference>
<dbReference type="PANTHER" id="PTHR30290">
    <property type="entry name" value="PERIPLASMIC BINDING COMPONENT OF ABC TRANSPORTER"/>
    <property type="match status" value="1"/>
</dbReference>
<dbReference type="Gene3D" id="3.40.190.10">
    <property type="entry name" value="Periplasmic binding protein-like II"/>
    <property type="match status" value="1"/>
</dbReference>
<dbReference type="Gene3D" id="3.10.105.10">
    <property type="entry name" value="Dipeptide-binding Protein, Domain 3"/>
    <property type="match status" value="1"/>
</dbReference>
<dbReference type="Gene3D" id="3.90.76.10">
    <property type="entry name" value="Dipeptide-binding Protein, Domain 1"/>
    <property type="match status" value="1"/>
</dbReference>
<dbReference type="GO" id="GO:0015833">
    <property type="term" value="P:peptide transport"/>
    <property type="evidence" value="ECO:0007669"/>
    <property type="project" value="TreeGrafter"/>
</dbReference>
<comment type="caution">
    <text evidence="6">The sequence shown here is derived from an EMBL/GenBank/DDBJ whole genome shotgun (WGS) entry which is preliminary data.</text>
</comment>
<dbReference type="SUPFAM" id="SSF53850">
    <property type="entry name" value="Periplasmic binding protein-like II"/>
    <property type="match status" value="1"/>
</dbReference>
<dbReference type="RefSeq" id="WP_117739810.1">
    <property type="nucleotide sequence ID" value="NZ_QSUB01000017.1"/>
</dbReference>
<accession>A0A3E5A0X4</accession>
<feature type="chain" id="PRO_5039036287" evidence="4">
    <location>
        <begin position="21"/>
        <end position="515"/>
    </location>
</feature>
<dbReference type="InterPro" id="IPR000914">
    <property type="entry name" value="SBP_5_dom"/>
</dbReference>
<evidence type="ECO:0000256" key="4">
    <source>
        <dbReference type="SAM" id="SignalP"/>
    </source>
</evidence>
<organism evidence="6 7">
    <name type="scientific">Blautia obeum</name>
    <dbReference type="NCBI Taxonomy" id="40520"/>
    <lineage>
        <taxon>Bacteria</taxon>
        <taxon>Bacillati</taxon>
        <taxon>Bacillota</taxon>
        <taxon>Clostridia</taxon>
        <taxon>Lachnospirales</taxon>
        <taxon>Lachnospiraceae</taxon>
        <taxon>Blautia</taxon>
    </lineage>
</organism>
<dbReference type="Pfam" id="PF00496">
    <property type="entry name" value="SBP_bac_5"/>
    <property type="match status" value="1"/>
</dbReference>
<dbReference type="Proteomes" id="UP000261222">
    <property type="component" value="Unassembled WGS sequence"/>
</dbReference>
<dbReference type="AlphaFoldDB" id="A0A3E5A0X4"/>
<dbReference type="PIRSF" id="PIRSF002741">
    <property type="entry name" value="MppA"/>
    <property type="match status" value="1"/>
</dbReference>
<evidence type="ECO:0000313" key="7">
    <source>
        <dbReference type="Proteomes" id="UP000261222"/>
    </source>
</evidence>
<feature type="signal peptide" evidence="4">
    <location>
        <begin position="1"/>
        <end position="20"/>
    </location>
</feature>
<dbReference type="PANTHER" id="PTHR30290:SF9">
    <property type="entry name" value="OLIGOPEPTIDE-BINDING PROTEIN APPA"/>
    <property type="match status" value="1"/>
</dbReference>
<gene>
    <name evidence="6" type="ORF">DXB81_17845</name>
</gene>
<dbReference type="GO" id="GO:1904680">
    <property type="term" value="F:peptide transmembrane transporter activity"/>
    <property type="evidence" value="ECO:0007669"/>
    <property type="project" value="TreeGrafter"/>
</dbReference>
<dbReference type="GO" id="GO:0043190">
    <property type="term" value="C:ATP-binding cassette (ABC) transporter complex"/>
    <property type="evidence" value="ECO:0007669"/>
    <property type="project" value="InterPro"/>
</dbReference>
<evidence type="ECO:0000256" key="2">
    <source>
        <dbReference type="ARBA" id="ARBA00022448"/>
    </source>
</evidence>
<dbReference type="InterPro" id="IPR030678">
    <property type="entry name" value="Peptide/Ni-bd"/>
</dbReference>
<evidence type="ECO:0000259" key="5">
    <source>
        <dbReference type="Pfam" id="PF00496"/>
    </source>
</evidence>
<evidence type="ECO:0000313" key="6">
    <source>
        <dbReference type="EMBL" id="RGN01571.1"/>
    </source>
</evidence>
<dbReference type="InterPro" id="IPR039424">
    <property type="entry name" value="SBP_5"/>
</dbReference>
<name>A0A3E5A0X4_9FIRM</name>
<feature type="domain" description="Solute-binding protein family 5" evidence="5">
    <location>
        <begin position="70"/>
        <end position="425"/>
    </location>
</feature>
<reference evidence="6 7" key="1">
    <citation type="submission" date="2018-08" db="EMBL/GenBank/DDBJ databases">
        <title>A genome reference for cultivated species of the human gut microbiota.</title>
        <authorList>
            <person name="Zou Y."/>
            <person name="Xue W."/>
            <person name="Luo G."/>
        </authorList>
    </citation>
    <scope>NUCLEOTIDE SEQUENCE [LARGE SCALE GENOMIC DNA]</scope>
    <source>
        <strain evidence="6 7">OM06-11AA</strain>
    </source>
</reference>
<keyword evidence="3 4" id="KW-0732">Signal</keyword>